<organism evidence="6 7">
    <name type="scientific">Thermanaerothrix daxensis</name>
    <dbReference type="NCBI Taxonomy" id="869279"/>
    <lineage>
        <taxon>Bacteria</taxon>
        <taxon>Bacillati</taxon>
        <taxon>Chloroflexota</taxon>
        <taxon>Anaerolineae</taxon>
        <taxon>Anaerolineales</taxon>
        <taxon>Anaerolineaceae</taxon>
        <taxon>Thermanaerothrix</taxon>
    </lineage>
</organism>
<feature type="transmembrane region" description="Helical" evidence="5">
    <location>
        <begin position="72"/>
        <end position="91"/>
    </location>
</feature>
<sequence length="114" mass="12700">MSAQTPISPEEVTSDDRLWGLLAYLLTPLVPIIILLLEDKKNRPFLKAHTMQALILGVVLIVFNILMGFIPVVGWCIGPIVTIILVIFYGIKANRGEVFEIPVITNFVKNQGWA</sequence>
<dbReference type="InterPro" id="IPR019109">
    <property type="entry name" value="MamF_MmsF"/>
</dbReference>
<dbReference type="STRING" id="869279.SE15_12110"/>
<keyword evidence="2 5" id="KW-0812">Transmembrane</keyword>
<evidence type="ECO:0000256" key="3">
    <source>
        <dbReference type="ARBA" id="ARBA00022989"/>
    </source>
</evidence>
<keyword evidence="4 5" id="KW-0472">Membrane</keyword>
<dbReference type="GO" id="GO:0016020">
    <property type="term" value="C:membrane"/>
    <property type="evidence" value="ECO:0007669"/>
    <property type="project" value="UniProtKB-SubCell"/>
</dbReference>
<protein>
    <recommendedName>
        <fullName evidence="8">Import component protein</fullName>
    </recommendedName>
</protein>
<evidence type="ECO:0000256" key="4">
    <source>
        <dbReference type="ARBA" id="ARBA00023136"/>
    </source>
</evidence>
<dbReference type="AlphaFoldDB" id="A0A0P6XUN6"/>
<dbReference type="OrthoDB" id="162763at2"/>
<evidence type="ECO:0000256" key="2">
    <source>
        <dbReference type="ARBA" id="ARBA00022692"/>
    </source>
</evidence>
<reference evidence="6 7" key="1">
    <citation type="submission" date="2015-07" db="EMBL/GenBank/DDBJ databases">
        <title>Whole genome sequence of Thermanaerothrix daxensis DSM 23592.</title>
        <authorList>
            <person name="Hemp J."/>
            <person name="Ward L.M."/>
            <person name="Pace L.A."/>
            <person name="Fischer W.W."/>
        </authorList>
    </citation>
    <scope>NUCLEOTIDE SEQUENCE [LARGE SCALE GENOMIC DNA]</scope>
    <source>
        <strain evidence="6 7">GNS-1</strain>
    </source>
</reference>
<proteinExistence type="predicted"/>
<gene>
    <name evidence="6" type="ORF">SE15_12110</name>
</gene>
<dbReference type="PANTHER" id="PTHR36460:SF1">
    <property type="entry name" value="UPF0132 DOMAIN PROTEIN (AFU_ORTHOLOGUE AFUA_3G10255)"/>
    <property type="match status" value="1"/>
</dbReference>
<dbReference type="Pfam" id="PF09685">
    <property type="entry name" value="MamF_MmsF"/>
    <property type="match status" value="1"/>
</dbReference>
<evidence type="ECO:0000256" key="1">
    <source>
        <dbReference type="ARBA" id="ARBA00004141"/>
    </source>
</evidence>
<dbReference type="Proteomes" id="UP000050544">
    <property type="component" value="Unassembled WGS sequence"/>
</dbReference>
<evidence type="ECO:0000313" key="7">
    <source>
        <dbReference type="Proteomes" id="UP000050544"/>
    </source>
</evidence>
<evidence type="ECO:0000313" key="6">
    <source>
        <dbReference type="EMBL" id="KPL82792.1"/>
    </source>
</evidence>
<comment type="caution">
    <text evidence="6">The sequence shown here is derived from an EMBL/GenBank/DDBJ whole genome shotgun (WGS) entry which is preliminary data.</text>
</comment>
<accession>A0A0P6XUN6</accession>
<keyword evidence="3 5" id="KW-1133">Transmembrane helix</keyword>
<evidence type="ECO:0008006" key="8">
    <source>
        <dbReference type="Google" id="ProtNLM"/>
    </source>
</evidence>
<keyword evidence="7" id="KW-1185">Reference proteome</keyword>
<name>A0A0P6XUN6_9CHLR</name>
<dbReference type="EMBL" id="LGKO01000005">
    <property type="protein sequence ID" value="KPL82792.1"/>
    <property type="molecule type" value="Genomic_DNA"/>
</dbReference>
<comment type="subcellular location">
    <subcellularLocation>
        <location evidence="1">Membrane</location>
        <topology evidence="1">Multi-pass membrane protein</topology>
    </subcellularLocation>
</comment>
<dbReference type="RefSeq" id="WP_054522346.1">
    <property type="nucleotide sequence ID" value="NZ_LGKO01000005.1"/>
</dbReference>
<evidence type="ECO:0000256" key="5">
    <source>
        <dbReference type="SAM" id="Phobius"/>
    </source>
</evidence>
<feature type="transmembrane region" description="Helical" evidence="5">
    <location>
        <begin position="18"/>
        <end position="37"/>
    </location>
</feature>
<dbReference type="PANTHER" id="PTHR36460">
    <property type="entry name" value="UPF0132 DOMAIN PROTEIN (AFU_ORTHOLOGUE AFUA_3G10255)"/>
    <property type="match status" value="1"/>
</dbReference>